<dbReference type="PANTHER" id="PTHR42869:SF1">
    <property type="entry name" value="SLL0572 PROTEIN"/>
    <property type="match status" value="1"/>
</dbReference>
<reference evidence="1" key="1">
    <citation type="journal article" date="2020" name="mSystems">
        <title>Genome- and Community-Level Interaction Insights into Carbon Utilization and Element Cycling Functions of Hydrothermarchaeota in Hydrothermal Sediment.</title>
        <authorList>
            <person name="Zhou Z."/>
            <person name="Liu Y."/>
            <person name="Xu W."/>
            <person name="Pan J."/>
            <person name="Luo Z.H."/>
            <person name="Li M."/>
        </authorList>
    </citation>
    <scope>NUCLEOTIDE SEQUENCE [LARGE SCALE GENOMIC DNA]</scope>
    <source>
        <strain evidence="1">SpSt-110</strain>
    </source>
</reference>
<dbReference type="InterPro" id="IPR027417">
    <property type="entry name" value="P-loop_NTPase"/>
</dbReference>
<dbReference type="SUPFAM" id="SSF52540">
    <property type="entry name" value="P-loop containing nucleoside triphosphate hydrolases"/>
    <property type="match status" value="1"/>
</dbReference>
<name>A0A7J3XXJ7_9CREN</name>
<organism evidence="1">
    <name type="scientific">Thermogladius calderae</name>
    <dbReference type="NCBI Taxonomy" id="1200300"/>
    <lineage>
        <taxon>Archaea</taxon>
        <taxon>Thermoproteota</taxon>
        <taxon>Thermoprotei</taxon>
        <taxon>Desulfurococcales</taxon>
        <taxon>Desulfurococcaceae</taxon>
        <taxon>Thermogladius</taxon>
    </lineage>
</organism>
<dbReference type="AlphaFoldDB" id="A0A7J3XXJ7"/>
<dbReference type="EMBL" id="DRYK01000020">
    <property type="protein sequence ID" value="HHP67390.1"/>
    <property type="molecule type" value="Genomic_DNA"/>
</dbReference>
<accession>A0A7J3XXJ7</accession>
<gene>
    <name evidence="1" type="ORF">ENM60_01130</name>
</gene>
<dbReference type="InterPro" id="IPR053199">
    <property type="entry name" value="cDPG_synthetase-like"/>
</dbReference>
<dbReference type="Gene3D" id="3.40.50.300">
    <property type="entry name" value="P-loop containing nucleotide triphosphate hydrolases"/>
    <property type="match status" value="1"/>
</dbReference>
<dbReference type="PANTHER" id="PTHR42869">
    <property type="entry name" value="SLL0572 PROTEIN"/>
    <property type="match status" value="1"/>
</dbReference>
<evidence type="ECO:0000313" key="1">
    <source>
        <dbReference type="EMBL" id="HHP67390.1"/>
    </source>
</evidence>
<protein>
    <submittedName>
        <fullName evidence="1">GTPase</fullName>
    </submittedName>
</protein>
<proteinExistence type="predicted"/>
<comment type="caution">
    <text evidence="1">The sequence shown here is derived from an EMBL/GenBank/DDBJ whole genome shotgun (WGS) entry which is preliminary data.</text>
</comment>
<sequence length="443" mass="49128">MVKRVLILGASGRDFHNFNVYFRDNPEYRVVAFLQTQIKGLNTRVYPPELAGGLYPNGIPVLGLGYLERLAENPGFDEVVLSYSDLTFQELGEVISRVLKTGASFRILGFKDTMLESIKPVVAVTGVKTGVGKSSVSREIALELRSRGLRVGVVRHPMPYGEVFYPVQRFEKPEDLDKYGLTIEEREEYEHYVKKGFTVFAGVDYGRILREAEKSSDVILWDGGNNDFPFYKPDFYITVTDAMRPGLETSAFPGMVNLLAADHVIVNKADQAGRLVLEGLVDRIKKLNPKVGVSIAVSEVFIEEGEPKGVKRVVVVEDAPTVTHGGASYGAGYVAARKYGLEVVDPRGYAKGSIKRVYEEFKGIGPVIPSMGYNQEQLRDLEETLNAVPADAVLLATPSDIAELIKLNKPAFHVSFRVKILEGPSFKEIADMFLEKASKKYVF</sequence>
<dbReference type="Gene3D" id="3.40.50.720">
    <property type="entry name" value="NAD(P)-binding Rossmann-like Domain"/>
    <property type="match status" value="1"/>
</dbReference>